<feature type="transmembrane region" description="Helical" evidence="1">
    <location>
        <begin position="62"/>
        <end position="79"/>
    </location>
</feature>
<sequence>MIRIPRWILSLLGVLFASYHAVLGLWSLPEYINLEPAVFAIVFYLATVLPTVLLYRGLELPMAQAILNVAAASLVPLIIDANLDPKDMTAYSTWYVIGIATLMAATAVRQQRFLAWLGTVVLALQVVLWAGLGSGFQTGLTGALLLVFAGHTISVGLAKAFKDTMAYNQQTLEIQTQQATNSAASEIRRNRLGSALIGALPMLRLIKSQQGQLTPDQKNEARLLEASLRDDIRGRELVSESVRAAALAARRRGIEVTILDEGGLDSLPADKKFEILEKVAEGINTVTEGRITLRAPTNESWNVTLLVTRAGVAKPDLWLKF</sequence>
<keyword evidence="1" id="KW-1133">Transmembrane helix</keyword>
<feature type="transmembrane region" description="Helical" evidence="1">
    <location>
        <begin position="7"/>
        <end position="28"/>
    </location>
</feature>
<protein>
    <submittedName>
        <fullName evidence="2">Unannotated protein</fullName>
    </submittedName>
</protein>
<organism evidence="2">
    <name type="scientific">freshwater metagenome</name>
    <dbReference type="NCBI Taxonomy" id="449393"/>
    <lineage>
        <taxon>unclassified sequences</taxon>
        <taxon>metagenomes</taxon>
        <taxon>ecological metagenomes</taxon>
    </lineage>
</organism>
<reference evidence="2" key="1">
    <citation type="submission" date="2020-05" db="EMBL/GenBank/DDBJ databases">
        <authorList>
            <person name="Chiriac C."/>
            <person name="Salcher M."/>
            <person name="Ghai R."/>
            <person name="Kavagutti S V."/>
        </authorList>
    </citation>
    <scope>NUCLEOTIDE SEQUENCE</scope>
</reference>
<name>A0A6J6HYD2_9ZZZZ</name>
<keyword evidence="1" id="KW-0812">Transmembrane</keyword>
<dbReference type="AlphaFoldDB" id="A0A6J6HYD2"/>
<feature type="transmembrane region" description="Helical" evidence="1">
    <location>
        <begin position="34"/>
        <end position="55"/>
    </location>
</feature>
<feature type="transmembrane region" description="Helical" evidence="1">
    <location>
        <begin position="113"/>
        <end position="132"/>
    </location>
</feature>
<gene>
    <name evidence="2" type="ORF">UFOPK1909_00302</name>
</gene>
<feature type="transmembrane region" description="Helical" evidence="1">
    <location>
        <begin position="91"/>
        <end position="108"/>
    </location>
</feature>
<accession>A0A6J6HYD2</accession>
<evidence type="ECO:0000256" key="1">
    <source>
        <dbReference type="SAM" id="Phobius"/>
    </source>
</evidence>
<dbReference type="EMBL" id="CAEZVD010000014">
    <property type="protein sequence ID" value="CAB4617537.1"/>
    <property type="molecule type" value="Genomic_DNA"/>
</dbReference>
<proteinExistence type="predicted"/>
<keyword evidence="1" id="KW-0472">Membrane</keyword>
<feature type="transmembrane region" description="Helical" evidence="1">
    <location>
        <begin position="138"/>
        <end position="158"/>
    </location>
</feature>
<evidence type="ECO:0000313" key="2">
    <source>
        <dbReference type="EMBL" id="CAB4617537.1"/>
    </source>
</evidence>